<feature type="transmembrane region" description="Helical" evidence="1">
    <location>
        <begin position="55"/>
        <end position="76"/>
    </location>
</feature>
<dbReference type="EMBL" id="HBUF01028805">
    <property type="protein sequence ID" value="CAG6613847.1"/>
    <property type="molecule type" value="Transcribed_RNA"/>
</dbReference>
<keyword evidence="1" id="KW-0472">Membrane</keyword>
<dbReference type="EMBL" id="HBUF01383276">
    <property type="protein sequence ID" value="CAG6731137.1"/>
    <property type="molecule type" value="Transcribed_RNA"/>
</dbReference>
<dbReference type="EMBL" id="HBUF01547029">
    <property type="protein sequence ID" value="CAG6757398.1"/>
    <property type="molecule type" value="Transcribed_RNA"/>
</dbReference>
<name>A0A8D8LXN3_9HEMI</name>
<keyword evidence="1" id="KW-0812">Transmembrane</keyword>
<dbReference type="EMBL" id="HBUF01547033">
    <property type="protein sequence ID" value="CAG6757406.1"/>
    <property type="molecule type" value="Transcribed_RNA"/>
</dbReference>
<dbReference type="EMBL" id="HBUF01547028">
    <property type="protein sequence ID" value="CAG6757396.1"/>
    <property type="molecule type" value="Transcribed_RNA"/>
</dbReference>
<feature type="chain" id="PRO_5036261444" evidence="2">
    <location>
        <begin position="21"/>
        <end position="109"/>
    </location>
</feature>
<dbReference type="AlphaFoldDB" id="A0A8D8LXN3"/>
<dbReference type="EMBL" id="HBUF01028807">
    <property type="protein sequence ID" value="CAG6613851.1"/>
    <property type="molecule type" value="Transcribed_RNA"/>
</dbReference>
<dbReference type="EMBL" id="HBUF01547032">
    <property type="protein sequence ID" value="CAG6757404.1"/>
    <property type="molecule type" value="Transcribed_RNA"/>
</dbReference>
<evidence type="ECO:0000256" key="2">
    <source>
        <dbReference type="SAM" id="SignalP"/>
    </source>
</evidence>
<dbReference type="EMBL" id="HBUF01204940">
    <property type="protein sequence ID" value="CAG6663326.1"/>
    <property type="molecule type" value="Transcribed_RNA"/>
</dbReference>
<evidence type="ECO:0000256" key="1">
    <source>
        <dbReference type="SAM" id="Phobius"/>
    </source>
</evidence>
<dbReference type="EMBL" id="HBUF01383273">
    <property type="protein sequence ID" value="CAG6731131.1"/>
    <property type="molecule type" value="Transcribed_RNA"/>
</dbReference>
<accession>A0A8D8LXN3</accession>
<organism evidence="3">
    <name type="scientific">Cacopsylla melanoneura</name>
    <dbReference type="NCBI Taxonomy" id="428564"/>
    <lineage>
        <taxon>Eukaryota</taxon>
        <taxon>Metazoa</taxon>
        <taxon>Ecdysozoa</taxon>
        <taxon>Arthropoda</taxon>
        <taxon>Hexapoda</taxon>
        <taxon>Insecta</taxon>
        <taxon>Pterygota</taxon>
        <taxon>Neoptera</taxon>
        <taxon>Paraneoptera</taxon>
        <taxon>Hemiptera</taxon>
        <taxon>Sternorrhyncha</taxon>
        <taxon>Psylloidea</taxon>
        <taxon>Psyllidae</taxon>
        <taxon>Psyllinae</taxon>
        <taxon>Cacopsylla</taxon>
    </lineage>
</organism>
<dbReference type="EMBL" id="HBUF01547030">
    <property type="protein sequence ID" value="CAG6757400.1"/>
    <property type="molecule type" value="Transcribed_RNA"/>
</dbReference>
<dbReference type="EMBL" id="HBUF01383274">
    <property type="protein sequence ID" value="CAG6731133.1"/>
    <property type="molecule type" value="Transcribed_RNA"/>
</dbReference>
<dbReference type="EMBL" id="HBUF01204941">
    <property type="protein sequence ID" value="CAG6663328.1"/>
    <property type="molecule type" value="Transcribed_RNA"/>
</dbReference>
<dbReference type="EMBL" id="HBUF01028806">
    <property type="protein sequence ID" value="CAG6613849.1"/>
    <property type="molecule type" value="Transcribed_RNA"/>
</dbReference>
<dbReference type="EMBL" id="HBUF01204942">
    <property type="protein sequence ID" value="CAG6663330.1"/>
    <property type="molecule type" value="Transcribed_RNA"/>
</dbReference>
<dbReference type="EMBL" id="HBUF01383275">
    <property type="protein sequence ID" value="CAG6731135.1"/>
    <property type="molecule type" value="Transcribed_RNA"/>
</dbReference>
<keyword evidence="2" id="KW-0732">Signal</keyword>
<evidence type="ECO:0000313" key="3">
    <source>
        <dbReference type="EMBL" id="CAG6613847.1"/>
    </source>
</evidence>
<dbReference type="EMBL" id="HBUF01028808">
    <property type="protein sequence ID" value="CAG6613853.1"/>
    <property type="molecule type" value="Transcribed_RNA"/>
</dbReference>
<proteinExistence type="predicted"/>
<feature type="transmembrane region" description="Helical" evidence="1">
    <location>
        <begin position="82"/>
        <end position="104"/>
    </location>
</feature>
<sequence>MSSQSLPLLVLLCTLITTYGSFDQTHEVHIMLSFRQLCYVQSMSVYTSRIQMFKTVAIFTVTPLLKLCLYLFHFIILISYSLFFFFFFVLLVLIISIIIIIILFSKSFL</sequence>
<feature type="signal peptide" evidence="2">
    <location>
        <begin position="1"/>
        <end position="20"/>
    </location>
</feature>
<reference evidence="3" key="1">
    <citation type="submission" date="2021-05" db="EMBL/GenBank/DDBJ databases">
        <authorList>
            <person name="Alioto T."/>
            <person name="Alioto T."/>
            <person name="Gomez Garrido J."/>
        </authorList>
    </citation>
    <scope>NUCLEOTIDE SEQUENCE</scope>
</reference>
<keyword evidence="1" id="KW-1133">Transmembrane helix</keyword>
<dbReference type="EMBL" id="HBUF01547031">
    <property type="protein sequence ID" value="CAG6757402.1"/>
    <property type="molecule type" value="Transcribed_RNA"/>
</dbReference>
<protein>
    <submittedName>
        <fullName evidence="3">Uncharacterized protein</fullName>
    </submittedName>
</protein>